<organism evidence="1 2">
    <name type="scientific">Hyphomicrobium denitrificans (strain ATCC 51888 / DSM 1869 / NCIMB 11706 / TK 0415)</name>
    <dbReference type="NCBI Taxonomy" id="582899"/>
    <lineage>
        <taxon>Bacteria</taxon>
        <taxon>Pseudomonadati</taxon>
        <taxon>Pseudomonadota</taxon>
        <taxon>Alphaproteobacteria</taxon>
        <taxon>Hyphomicrobiales</taxon>
        <taxon>Hyphomicrobiaceae</taxon>
        <taxon>Hyphomicrobium</taxon>
    </lineage>
</organism>
<protein>
    <submittedName>
        <fullName evidence="1">Uncharacterized protein</fullName>
    </submittedName>
</protein>
<dbReference type="EMBL" id="CP002083">
    <property type="protein sequence ID" value="ADJ22425.1"/>
    <property type="molecule type" value="Genomic_DNA"/>
</dbReference>
<dbReference type="OrthoDB" id="8448708at2"/>
<accession>D8JSU0</accession>
<reference evidence="2" key="1">
    <citation type="journal article" date="2011" name="J. Bacteriol.">
        <title>Genome sequences of eight morphologically diverse alphaproteobacteria.</title>
        <authorList>
            <consortium name="US DOE Joint Genome Institute"/>
            <person name="Brown P.J."/>
            <person name="Kysela D.T."/>
            <person name="Buechlein A."/>
            <person name="Hemmerich C."/>
            <person name="Brun Y.V."/>
        </authorList>
    </citation>
    <scope>NUCLEOTIDE SEQUENCE [LARGE SCALE GENOMIC DNA]</scope>
    <source>
        <strain evidence="2">ATCC 51888 / DSM 1869 / NCIB 11706 / TK 0415</strain>
    </source>
</reference>
<keyword evidence="2" id="KW-1185">Reference proteome</keyword>
<evidence type="ECO:0000313" key="1">
    <source>
        <dbReference type="EMBL" id="ADJ22425.1"/>
    </source>
</evidence>
<dbReference type="AlphaFoldDB" id="D8JSU0"/>
<dbReference type="RefSeq" id="WP_013214642.1">
    <property type="nucleotide sequence ID" value="NC_014313.1"/>
</dbReference>
<dbReference type="KEGG" id="hdn:Hden_0604"/>
<proteinExistence type="predicted"/>
<name>D8JSU0_HYPDA</name>
<gene>
    <name evidence="1" type="ordered locus">Hden_0604</name>
</gene>
<dbReference type="HOGENOM" id="CLU_2633294_0_0_5"/>
<evidence type="ECO:0000313" key="2">
    <source>
        <dbReference type="Proteomes" id="UP000002033"/>
    </source>
</evidence>
<sequence length="77" mass="9332">MHHAKEAHHFDKPPSHAFALPREGRLTELLLKEFPEAHFNDEFQEWRIDWDEKAFPHQGQRLDAFATTHELEIFHRY</sequence>
<dbReference type="Proteomes" id="UP000002033">
    <property type="component" value="Chromosome"/>
</dbReference>